<accession>A0A0A9FPU7</accession>
<organism evidence="2">
    <name type="scientific">Arundo donax</name>
    <name type="common">Giant reed</name>
    <name type="synonym">Donax arundinaceus</name>
    <dbReference type="NCBI Taxonomy" id="35708"/>
    <lineage>
        <taxon>Eukaryota</taxon>
        <taxon>Viridiplantae</taxon>
        <taxon>Streptophyta</taxon>
        <taxon>Embryophyta</taxon>
        <taxon>Tracheophyta</taxon>
        <taxon>Spermatophyta</taxon>
        <taxon>Magnoliopsida</taxon>
        <taxon>Liliopsida</taxon>
        <taxon>Poales</taxon>
        <taxon>Poaceae</taxon>
        <taxon>PACMAD clade</taxon>
        <taxon>Arundinoideae</taxon>
        <taxon>Arundineae</taxon>
        <taxon>Arundo</taxon>
    </lineage>
</organism>
<sequence>MVARVWRRRGLGSCSRSRTLEMTVRTRASSASSSSCGGPEPGSAAESWSAIPRERRRVRGGGGLTGDR</sequence>
<dbReference type="EMBL" id="GBRH01183579">
    <property type="protein sequence ID" value="JAE14317.1"/>
    <property type="molecule type" value="Transcribed_RNA"/>
</dbReference>
<dbReference type="AlphaFoldDB" id="A0A0A9FPU7"/>
<evidence type="ECO:0000313" key="2">
    <source>
        <dbReference type="EMBL" id="JAE14317.1"/>
    </source>
</evidence>
<reference evidence="2" key="2">
    <citation type="journal article" date="2015" name="Data Brief">
        <title>Shoot transcriptome of the giant reed, Arundo donax.</title>
        <authorList>
            <person name="Barrero R.A."/>
            <person name="Guerrero F.D."/>
            <person name="Moolhuijzen P."/>
            <person name="Goolsby J.A."/>
            <person name="Tidwell J."/>
            <person name="Bellgard S.E."/>
            <person name="Bellgard M.I."/>
        </authorList>
    </citation>
    <scope>NUCLEOTIDE SEQUENCE</scope>
    <source>
        <tissue evidence="2">Shoot tissue taken approximately 20 cm above the soil surface</tissue>
    </source>
</reference>
<feature type="region of interest" description="Disordered" evidence="1">
    <location>
        <begin position="23"/>
        <end position="68"/>
    </location>
</feature>
<proteinExistence type="predicted"/>
<evidence type="ECO:0000256" key="1">
    <source>
        <dbReference type="SAM" id="MobiDB-lite"/>
    </source>
</evidence>
<feature type="compositionally biased region" description="Low complexity" evidence="1">
    <location>
        <begin position="28"/>
        <end position="45"/>
    </location>
</feature>
<protein>
    <submittedName>
        <fullName evidence="2">Uncharacterized protein</fullName>
    </submittedName>
</protein>
<reference evidence="2" key="1">
    <citation type="submission" date="2014-09" db="EMBL/GenBank/DDBJ databases">
        <authorList>
            <person name="Magalhaes I.L.F."/>
            <person name="Oliveira U."/>
            <person name="Santos F.R."/>
            <person name="Vidigal T.H.D.A."/>
            <person name="Brescovit A.D."/>
            <person name="Santos A.J."/>
        </authorList>
    </citation>
    <scope>NUCLEOTIDE SEQUENCE</scope>
    <source>
        <tissue evidence="2">Shoot tissue taken approximately 20 cm above the soil surface</tissue>
    </source>
</reference>
<name>A0A0A9FPU7_ARUDO</name>